<dbReference type="GO" id="GO:0016829">
    <property type="term" value="F:lyase activity"/>
    <property type="evidence" value="ECO:0007669"/>
    <property type="project" value="UniProtKB-KW"/>
</dbReference>
<evidence type="ECO:0000256" key="4">
    <source>
        <dbReference type="ARBA" id="ARBA00022801"/>
    </source>
</evidence>
<proteinExistence type="inferred from homology"/>
<dbReference type="InterPro" id="IPR003738">
    <property type="entry name" value="SRAP"/>
</dbReference>
<dbReference type="SUPFAM" id="SSF143081">
    <property type="entry name" value="BB1717-like"/>
    <property type="match status" value="1"/>
</dbReference>
<dbReference type="EC" id="3.4.-.-" evidence="8"/>
<dbReference type="Pfam" id="PF02586">
    <property type="entry name" value="SRAP"/>
    <property type="match status" value="1"/>
</dbReference>
<dbReference type="Proteomes" id="UP000598467">
    <property type="component" value="Unassembled WGS sequence"/>
</dbReference>
<evidence type="ECO:0000256" key="6">
    <source>
        <dbReference type="ARBA" id="ARBA00023125"/>
    </source>
</evidence>
<keyword evidence="7" id="KW-0456">Lyase</keyword>
<evidence type="ECO:0000313" key="10">
    <source>
        <dbReference type="EMBL" id="MBD1547635.1"/>
    </source>
</evidence>
<feature type="compositionally biased region" description="Acidic residues" evidence="9">
    <location>
        <begin position="212"/>
        <end position="224"/>
    </location>
</feature>
<keyword evidence="2 8" id="KW-0645">Protease</keyword>
<dbReference type="GO" id="GO:0008233">
    <property type="term" value="F:peptidase activity"/>
    <property type="evidence" value="ECO:0007669"/>
    <property type="project" value="UniProtKB-KW"/>
</dbReference>
<keyword evidence="6" id="KW-0238">DNA-binding</keyword>
<dbReference type="PANTHER" id="PTHR13604:SF0">
    <property type="entry name" value="ABASIC SITE PROCESSING PROTEIN HMCES"/>
    <property type="match status" value="1"/>
</dbReference>
<evidence type="ECO:0000256" key="8">
    <source>
        <dbReference type="RuleBase" id="RU364100"/>
    </source>
</evidence>
<protein>
    <recommendedName>
        <fullName evidence="8">Abasic site processing protein</fullName>
        <ecNumber evidence="8">3.4.-.-</ecNumber>
    </recommendedName>
</protein>
<organism evidence="10 11">
    <name type="scientific">Roseibium aggregatum</name>
    <dbReference type="NCBI Taxonomy" id="187304"/>
    <lineage>
        <taxon>Bacteria</taxon>
        <taxon>Pseudomonadati</taxon>
        <taxon>Pseudomonadota</taxon>
        <taxon>Alphaproteobacteria</taxon>
        <taxon>Hyphomicrobiales</taxon>
        <taxon>Stappiaceae</taxon>
        <taxon>Roseibium</taxon>
    </lineage>
</organism>
<accession>A0A926P0M9</accession>
<evidence type="ECO:0000256" key="3">
    <source>
        <dbReference type="ARBA" id="ARBA00022763"/>
    </source>
</evidence>
<dbReference type="RefSeq" id="WP_190292388.1">
    <property type="nucleotide sequence ID" value="NZ_JABFCZ010000016.1"/>
</dbReference>
<dbReference type="EMBL" id="JABFCZ010000016">
    <property type="protein sequence ID" value="MBD1547635.1"/>
    <property type="molecule type" value="Genomic_DNA"/>
</dbReference>
<keyword evidence="3" id="KW-0227">DNA damage</keyword>
<evidence type="ECO:0000313" key="11">
    <source>
        <dbReference type="Proteomes" id="UP000598467"/>
    </source>
</evidence>
<keyword evidence="5" id="KW-0190">Covalent protein-DNA linkage</keyword>
<sequence>MCGRFSLTATPEDVRALFAYIDLPNFPPRFNIAPTQPIATVRMEHGERRFALVRWGLVPSWVKDPASFSLLINARAETAAEKPSFRAAMRHHRCLIPASGFYEWRRTPEGKQPYWISPADGGLMAFAGLWDTWSDPDGGDIDTGAVLTTTANRTIGQIHHRMPAILMPEAFDDWLDTGNVMARDATKMLVPAPEDYLTAVPVSPRVNKVSNDDPDLQSEVEPEEPVAQASKPEKPKRASAGASKPGDGQMDLF</sequence>
<evidence type="ECO:0000256" key="2">
    <source>
        <dbReference type="ARBA" id="ARBA00022670"/>
    </source>
</evidence>
<dbReference type="GO" id="GO:0006508">
    <property type="term" value="P:proteolysis"/>
    <property type="evidence" value="ECO:0007669"/>
    <property type="project" value="UniProtKB-KW"/>
</dbReference>
<comment type="similarity">
    <text evidence="1 8">Belongs to the SOS response-associated peptidase family.</text>
</comment>
<dbReference type="InterPro" id="IPR036590">
    <property type="entry name" value="SRAP-like"/>
</dbReference>
<dbReference type="AlphaFoldDB" id="A0A926P0M9"/>
<evidence type="ECO:0000256" key="1">
    <source>
        <dbReference type="ARBA" id="ARBA00008136"/>
    </source>
</evidence>
<name>A0A926P0M9_9HYPH</name>
<dbReference type="Gene3D" id="3.90.1680.10">
    <property type="entry name" value="SOS response associated peptidase-like"/>
    <property type="match status" value="1"/>
</dbReference>
<comment type="caution">
    <text evidence="10">The sequence shown here is derived from an EMBL/GenBank/DDBJ whole genome shotgun (WGS) entry which is preliminary data.</text>
</comment>
<evidence type="ECO:0000256" key="9">
    <source>
        <dbReference type="SAM" id="MobiDB-lite"/>
    </source>
</evidence>
<evidence type="ECO:0000256" key="5">
    <source>
        <dbReference type="ARBA" id="ARBA00023124"/>
    </source>
</evidence>
<gene>
    <name evidence="10" type="ORF">HK439_15310</name>
</gene>
<dbReference type="GO" id="GO:0003697">
    <property type="term" value="F:single-stranded DNA binding"/>
    <property type="evidence" value="ECO:0007669"/>
    <property type="project" value="InterPro"/>
</dbReference>
<reference evidence="10" key="1">
    <citation type="submission" date="2020-05" db="EMBL/GenBank/DDBJ databases">
        <title>Identification of trans-AT polyketide cluster in two marine bacteria, producers of a novel glutaramide-containing polyketide sesbanimide D and analogs.</title>
        <authorList>
            <person name="Kacar D."/>
            <person name="Rodriguez P."/>
            <person name="Canedo L."/>
            <person name="Gonzalez E."/>
            <person name="Galan B."/>
            <person name="De La Calle F."/>
            <person name="Garcia J.L."/>
        </authorList>
    </citation>
    <scope>NUCLEOTIDE SEQUENCE</scope>
    <source>
        <strain evidence="10">PHM038</strain>
    </source>
</reference>
<dbReference type="PANTHER" id="PTHR13604">
    <property type="entry name" value="DC12-RELATED"/>
    <property type="match status" value="1"/>
</dbReference>
<keyword evidence="4 8" id="KW-0378">Hydrolase</keyword>
<dbReference type="GO" id="GO:0106300">
    <property type="term" value="P:protein-DNA covalent cross-linking repair"/>
    <property type="evidence" value="ECO:0007669"/>
    <property type="project" value="InterPro"/>
</dbReference>
<feature type="region of interest" description="Disordered" evidence="9">
    <location>
        <begin position="203"/>
        <end position="253"/>
    </location>
</feature>
<evidence type="ECO:0000256" key="7">
    <source>
        <dbReference type="ARBA" id="ARBA00023239"/>
    </source>
</evidence>